<dbReference type="EMBL" id="GBHO01024464">
    <property type="protein sequence ID" value="JAG19140.1"/>
    <property type="molecule type" value="Transcribed_RNA"/>
</dbReference>
<dbReference type="GO" id="GO:0003964">
    <property type="term" value="F:RNA-directed DNA polymerase activity"/>
    <property type="evidence" value="ECO:0007669"/>
    <property type="project" value="UniProtKB-KW"/>
</dbReference>
<dbReference type="AlphaFoldDB" id="A0A0A9XPZ4"/>
<keyword evidence="1" id="KW-0695">RNA-directed DNA polymerase</keyword>
<sequence>NRISDGIFTCKRSLYADDLNLYISTKIDQISSRVALVNKDLDNLSNWFARHGLVVNPRKSSCIIFGHSRLLANLPVLDVPKIVINDEFLEYKDEIRCLGIILQNNLSWSSQINVICRKSRSQRSE</sequence>
<keyword evidence="1" id="KW-0548">Nucleotidyltransferase</keyword>
<gene>
    <name evidence="1" type="primary">pol_17</name>
    <name evidence="1" type="ORF">CM83_100133</name>
</gene>
<organism evidence="1">
    <name type="scientific">Lygus hesperus</name>
    <name type="common">Western plant bug</name>
    <dbReference type="NCBI Taxonomy" id="30085"/>
    <lineage>
        <taxon>Eukaryota</taxon>
        <taxon>Metazoa</taxon>
        <taxon>Ecdysozoa</taxon>
        <taxon>Arthropoda</taxon>
        <taxon>Hexapoda</taxon>
        <taxon>Insecta</taxon>
        <taxon>Pterygota</taxon>
        <taxon>Neoptera</taxon>
        <taxon>Paraneoptera</taxon>
        <taxon>Hemiptera</taxon>
        <taxon>Heteroptera</taxon>
        <taxon>Panheteroptera</taxon>
        <taxon>Cimicomorpha</taxon>
        <taxon>Miridae</taxon>
        <taxon>Mirini</taxon>
        <taxon>Lygus</taxon>
    </lineage>
</organism>
<protein>
    <submittedName>
        <fullName evidence="1">RNA-directed DNA polymerase from mobile element jockey</fullName>
    </submittedName>
</protein>
<reference evidence="1" key="2">
    <citation type="submission" date="2014-07" db="EMBL/GenBank/DDBJ databases">
        <authorList>
            <person name="Hull J."/>
        </authorList>
    </citation>
    <scope>NUCLEOTIDE SEQUENCE</scope>
</reference>
<feature type="non-terminal residue" evidence="1">
    <location>
        <position position="125"/>
    </location>
</feature>
<name>A0A0A9XPZ4_LYGHE</name>
<proteinExistence type="predicted"/>
<feature type="non-terminal residue" evidence="1">
    <location>
        <position position="1"/>
    </location>
</feature>
<keyword evidence="1" id="KW-0808">Transferase</keyword>
<evidence type="ECO:0000313" key="1">
    <source>
        <dbReference type="EMBL" id="JAG19140.1"/>
    </source>
</evidence>
<accession>A0A0A9XPZ4</accession>
<reference evidence="1" key="1">
    <citation type="journal article" date="2014" name="PLoS ONE">
        <title>Transcriptome-Based Identification of ABC Transporters in the Western Tarnished Plant Bug Lygus hesperus.</title>
        <authorList>
            <person name="Hull J.J."/>
            <person name="Chaney K."/>
            <person name="Geib S.M."/>
            <person name="Fabrick J.A."/>
            <person name="Brent C.S."/>
            <person name="Walsh D."/>
            <person name="Lavine L.C."/>
        </authorList>
    </citation>
    <scope>NUCLEOTIDE SEQUENCE</scope>
</reference>
<dbReference type="PANTHER" id="PTHR33332">
    <property type="entry name" value="REVERSE TRANSCRIPTASE DOMAIN-CONTAINING PROTEIN"/>
    <property type="match status" value="1"/>
</dbReference>